<keyword evidence="3" id="KW-1185">Reference proteome</keyword>
<sequence length="162" mass="17923">MASTWIRGLVMSLGLFIHPITASPLIDRAPTPFQIDGFAASGYPYKTASGYLFWVEHNITLRPGEGHSWCYAWQRTGTTDMSIQTINTTPCEAEPSVTWSFAKASGGYNFSLAWRYTGHGQLAGSAWIPDYEIQWITENNNAVQKYVGPSSFSVATQDLFIG</sequence>
<dbReference type="OrthoDB" id="5207829at2759"/>
<reference evidence="2 3" key="1">
    <citation type="submission" date="2018-08" db="EMBL/GenBank/DDBJ databases">
        <title>Draft genome of the lignicolous fungus Coniochaeta pulveracea.</title>
        <authorList>
            <person name="Borstlap C.J."/>
            <person name="De Witt R.N."/>
            <person name="Botha A."/>
            <person name="Volschenk H."/>
        </authorList>
    </citation>
    <scope>NUCLEOTIDE SEQUENCE [LARGE SCALE GENOMIC DNA]</scope>
    <source>
        <strain evidence="2 3">CAB683</strain>
    </source>
</reference>
<dbReference type="Proteomes" id="UP000275385">
    <property type="component" value="Unassembled WGS sequence"/>
</dbReference>
<feature type="chain" id="PRO_5019105985" evidence="1">
    <location>
        <begin position="23"/>
        <end position="162"/>
    </location>
</feature>
<organism evidence="2 3">
    <name type="scientific">Coniochaeta pulveracea</name>
    <dbReference type="NCBI Taxonomy" id="177199"/>
    <lineage>
        <taxon>Eukaryota</taxon>
        <taxon>Fungi</taxon>
        <taxon>Dikarya</taxon>
        <taxon>Ascomycota</taxon>
        <taxon>Pezizomycotina</taxon>
        <taxon>Sordariomycetes</taxon>
        <taxon>Sordariomycetidae</taxon>
        <taxon>Coniochaetales</taxon>
        <taxon>Coniochaetaceae</taxon>
        <taxon>Coniochaeta</taxon>
    </lineage>
</organism>
<dbReference type="AlphaFoldDB" id="A0A420YH18"/>
<feature type="signal peptide" evidence="1">
    <location>
        <begin position="1"/>
        <end position="22"/>
    </location>
</feature>
<keyword evidence="1" id="KW-0732">Signal</keyword>
<proteinExistence type="predicted"/>
<accession>A0A420YH18</accession>
<evidence type="ECO:0000313" key="2">
    <source>
        <dbReference type="EMBL" id="RKU47146.1"/>
    </source>
</evidence>
<dbReference type="EMBL" id="QVQW01000010">
    <property type="protein sequence ID" value="RKU47146.1"/>
    <property type="molecule type" value="Genomic_DNA"/>
</dbReference>
<protein>
    <submittedName>
        <fullName evidence="2">Uncharacterized protein</fullName>
    </submittedName>
</protein>
<comment type="caution">
    <text evidence="2">The sequence shown here is derived from an EMBL/GenBank/DDBJ whole genome shotgun (WGS) entry which is preliminary data.</text>
</comment>
<name>A0A420YH18_9PEZI</name>
<evidence type="ECO:0000313" key="3">
    <source>
        <dbReference type="Proteomes" id="UP000275385"/>
    </source>
</evidence>
<evidence type="ECO:0000256" key="1">
    <source>
        <dbReference type="SAM" id="SignalP"/>
    </source>
</evidence>
<gene>
    <name evidence="2" type="ORF">DL546_006388</name>
</gene>